<comment type="function">
    <text evidence="1">Binds mRNA; thus facilitating recognition of the initiation point. It is needed to translate mRNA with a short Shine-Dalgarno (SD) purine-rich sequence.</text>
</comment>
<evidence type="ECO:0000313" key="4">
    <source>
        <dbReference type="EMBL" id="NBI30821.1"/>
    </source>
</evidence>
<comment type="caution">
    <text evidence="4">The sequence shown here is derived from an EMBL/GenBank/DDBJ whole genome shotgun (WGS) entry which is preliminary data.</text>
</comment>
<proteinExistence type="predicted"/>
<protein>
    <submittedName>
        <fullName evidence="4">RNA-binding protein S1</fullName>
    </submittedName>
</protein>
<dbReference type="PROSITE" id="PS50126">
    <property type="entry name" value="S1"/>
    <property type="match status" value="1"/>
</dbReference>
<sequence length="140" mass="15419">MSIEVGTKLQGKVTGITNFGAFVELSEGVTGLVHISEIADNFVKSVSDHLKVDDVVTVKVIEVKDGKIGLSIRKAVDKPSQPQRGAQKGPQQRGARSKPKKLNLSFEDQMVKFLKDSEERMSSLNQKKNDRRGRKGAKRS</sequence>
<dbReference type="OrthoDB" id="9810507at2"/>
<dbReference type="GO" id="GO:0003735">
    <property type="term" value="F:structural constituent of ribosome"/>
    <property type="evidence" value="ECO:0007669"/>
    <property type="project" value="TreeGrafter"/>
</dbReference>
<dbReference type="AlphaFoldDB" id="A0A6N9Q800"/>
<dbReference type="InterPro" id="IPR012340">
    <property type="entry name" value="NA-bd_OB-fold"/>
</dbReference>
<gene>
    <name evidence="4" type="ORF">ERL59_17870</name>
</gene>
<dbReference type="InterPro" id="IPR050437">
    <property type="entry name" value="Ribos_protein_bS1-like"/>
</dbReference>
<feature type="region of interest" description="Disordered" evidence="2">
    <location>
        <begin position="73"/>
        <end position="103"/>
    </location>
</feature>
<accession>A0A6N9Q800</accession>
<dbReference type="RefSeq" id="WP_160647631.1">
    <property type="nucleotide sequence ID" value="NZ_SIJB01000042.1"/>
</dbReference>
<dbReference type="GO" id="GO:0006412">
    <property type="term" value="P:translation"/>
    <property type="evidence" value="ECO:0007669"/>
    <property type="project" value="TreeGrafter"/>
</dbReference>
<evidence type="ECO:0000256" key="1">
    <source>
        <dbReference type="ARBA" id="ARBA00025604"/>
    </source>
</evidence>
<evidence type="ECO:0000256" key="2">
    <source>
        <dbReference type="SAM" id="MobiDB-lite"/>
    </source>
</evidence>
<feature type="compositionally biased region" description="Basic residues" evidence="2">
    <location>
        <begin position="129"/>
        <end position="140"/>
    </location>
</feature>
<dbReference type="FunFam" id="2.40.50.140:FF:000103">
    <property type="entry name" value="protein RRP5 homolog"/>
    <property type="match status" value="1"/>
</dbReference>
<dbReference type="GO" id="GO:0003729">
    <property type="term" value="F:mRNA binding"/>
    <property type="evidence" value="ECO:0007669"/>
    <property type="project" value="TreeGrafter"/>
</dbReference>
<feature type="domain" description="S1 motif" evidence="3">
    <location>
        <begin position="6"/>
        <end position="73"/>
    </location>
</feature>
<dbReference type="Proteomes" id="UP000448943">
    <property type="component" value="Unassembled WGS sequence"/>
</dbReference>
<dbReference type="PANTHER" id="PTHR10724">
    <property type="entry name" value="30S RIBOSOMAL PROTEIN S1"/>
    <property type="match status" value="1"/>
</dbReference>
<organism evidence="4 5">
    <name type="scientific">Chengkuizengella marina</name>
    <dbReference type="NCBI Taxonomy" id="2507566"/>
    <lineage>
        <taxon>Bacteria</taxon>
        <taxon>Bacillati</taxon>
        <taxon>Bacillota</taxon>
        <taxon>Bacilli</taxon>
        <taxon>Bacillales</taxon>
        <taxon>Paenibacillaceae</taxon>
        <taxon>Chengkuizengella</taxon>
    </lineage>
</organism>
<dbReference type="EMBL" id="SIJB01000042">
    <property type="protein sequence ID" value="NBI30821.1"/>
    <property type="molecule type" value="Genomic_DNA"/>
</dbReference>
<dbReference type="SUPFAM" id="SSF50249">
    <property type="entry name" value="Nucleic acid-binding proteins"/>
    <property type="match status" value="1"/>
</dbReference>
<evidence type="ECO:0000259" key="3">
    <source>
        <dbReference type="PROSITE" id="PS50126"/>
    </source>
</evidence>
<dbReference type="Pfam" id="PF00575">
    <property type="entry name" value="S1"/>
    <property type="match status" value="1"/>
</dbReference>
<dbReference type="NCBIfam" id="NF006363">
    <property type="entry name" value="PRK08582.1"/>
    <property type="match status" value="1"/>
</dbReference>
<name>A0A6N9Q800_9BACL</name>
<evidence type="ECO:0000313" key="5">
    <source>
        <dbReference type="Proteomes" id="UP000448943"/>
    </source>
</evidence>
<dbReference type="SMART" id="SM00316">
    <property type="entry name" value="S1"/>
    <property type="match status" value="1"/>
</dbReference>
<feature type="region of interest" description="Disordered" evidence="2">
    <location>
        <begin position="117"/>
        <end position="140"/>
    </location>
</feature>
<dbReference type="InterPro" id="IPR003029">
    <property type="entry name" value="S1_domain"/>
</dbReference>
<reference evidence="4 5" key="1">
    <citation type="submission" date="2019-01" db="EMBL/GenBank/DDBJ databases">
        <title>Chengkuizengella sp. nov., isolated from deep-sea sediment of East Pacific Ocean.</title>
        <authorList>
            <person name="Yang J."/>
            <person name="Lai Q."/>
            <person name="Shao Z."/>
        </authorList>
    </citation>
    <scope>NUCLEOTIDE SEQUENCE [LARGE SCALE GENOMIC DNA]</scope>
    <source>
        <strain evidence="4 5">YPA3-1-1</strain>
    </source>
</reference>
<keyword evidence="5" id="KW-1185">Reference proteome</keyword>
<dbReference type="PANTHER" id="PTHR10724:SF10">
    <property type="entry name" value="S1 RNA-BINDING DOMAIN-CONTAINING PROTEIN 1"/>
    <property type="match status" value="1"/>
</dbReference>
<dbReference type="Gene3D" id="2.40.50.140">
    <property type="entry name" value="Nucleic acid-binding proteins"/>
    <property type="match status" value="1"/>
</dbReference>